<keyword evidence="2" id="KW-1185">Reference proteome</keyword>
<dbReference type="AlphaFoldDB" id="A0A3P1C3G2"/>
<dbReference type="EMBL" id="RQJO01000007">
    <property type="protein sequence ID" value="RRB07822.1"/>
    <property type="molecule type" value="Genomic_DNA"/>
</dbReference>
<accession>A0A3P1C3G2</accession>
<protein>
    <submittedName>
        <fullName evidence="1">Uncharacterized protein</fullName>
    </submittedName>
</protein>
<proteinExistence type="predicted"/>
<dbReference type="RefSeq" id="WP_124873293.1">
    <property type="nucleotide sequence ID" value="NZ_RQJO01000007.1"/>
</dbReference>
<evidence type="ECO:0000313" key="2">
    <source>
        <dbReference type="Proteomes" id="UP000271925"/>
    </source>
</evidence>
<dbReference type="Proteomes" id="UP000271925">
    <property type="component" value="Unassembled WGS sequence"/>
</dbReference>
<gene>
    <name evidence="1" type="ORF">EHT25_08620</name>
</gene>
<sequence length="114" mass="12224">MAVSGAPNIYRNELKNAGKGNRSHTYSFTVPTVLKDNTTRLIWARVSGSTYDLKDSGKPLTCSPAAWLSAETGDELQVAVLGNPFSEQLAVEIRGAEGQPLLLLLTDASGRFIS</sequence>
<evidence type="ECO:0000313" key="1">
    <source>
        <dbReference type="EMBL" id="RRB07822.1"/>
    </source>
</evidence>
<name>A0A3P1C3G2_9BACT</name>
<comment type="caution">
    <text evidence="1">The sequence shown here is derived from an EMBL/GenBank/DDBJ whole genome shotgun (WGS) entry which is preliminary data.</text>
</comment>
<reference evidence="1 2" key="1">
    <citation type="submission" date="2018-11" db="EMBL/GenBank/DDBJ databases">
        <authorList>
            <person name="Zhou Z."/>
            <person name="Wang G."/>
        </authorList>
    </citation>
    <scope>NUCLEOTIDE SEQUENCE [LARGE SCALE GENOMIC DNA]</scope>
    <source>
        <strain evidence="1 2">KCTC52004</strain>
    </source>
</reference>
<organism evidence="1 2">
    <name type="scientific">Larkinella rosea</name>
    <dbReference type="NCBI Taxonomy" id="2025312"/>
    <lineage>
        <taxon>Bacteria</taxon>
        <taxon>Pseudomonadati</taxon>
        <taxon>Bacteroidota</taxon>
        <taxon>Cytophagia</taxon>
        <taxon>Cytophagales</taxon>
        <taxon>Spirosomataceae</taxon>
        <taxon>Larkinella</taxon>
    </lineage>
</organism>